<gene>
    <name evidence="5" type="ORF">SPI02_14180</name>
</gene>
<feature type="active site" description="Proton donor/acceptor" evidence="4">
    <location>
        <position position="117"/>
    </location>
</feature>
<dbReference type="GO" id="GO:0008234">
    <property type="term" value="F:cysteine-type peptidase activity"/>
    <property type="evidence" value="ECO:0007669"/>
    <property type="project" value="UniProtKB-KW"/>
</dbReference>
<dbReference type="GO" id="GO:0006508">
    <property type="term" value="P:proteolysis"/>
    <property type="evidence" value="ECO:0007669"/>
    <property type="project" value="UniProtKB-KW"/>
</dbReference>
<keyword evidence="3" id="KW-0788">Thiol protease</keyword>
<protein>
    <submittedName>
        <fullName evidence="5">Class A sortase SrtA</fullName>
    </submittedName>
</protein>
<evidence type="ECO:0000256" key="4">
    <source>
        <dbReference type="PIRSR" id="PIRSR605754-1"/>
    </source>
</evidence>
<evidence type="ECO:0000313" key="6">
    <source>
        <dbReference type="Proteomes" id="UP000321736"/>
    </source>
</evidence>
<dbReference type="RefSeq" id="WP_095103469.1">
    <property type="nucleotide sequence ID" value="NZ_BKAR01000015.1"/>
</dbReference>
<dbReference type="InterPro" id="IPR023365">
    <property type="entry name" value="Sortase_dom-sf"/>
</dbReference>
<dbReference type="InterPro" id="IPR042007">
    <property type="entry name" value="Sortase_A"/>
</dbReference>
<keyword evidence="6" id="KW-1185">Reference proteome</keyword>
<dbReference type="AlphaFoldDB" id="A0A239TMJ7"/>
<keyword evidence="2" id="KW-0378">Hydrolase</keyword>
<dbReference type="InterPro" id="IPR005754">
    <property type="entry name" value="Sortase"/>
</dbReference>
<dbReference type="Gene3D" id="2.40.260.10">
    <property type="entry name" value="Sortase"/>
    <property type="match status" value="1"/>
</dbReference>
<proteinExistence type="predicted"/>
<feature type="active site" description="Acyl-thioester intermediate" evidence="4">
    <location>
        <position position="180"/>
    </location>
</feature>
<evidence type="ECO:0000313" key="5">
    <source>
        <dbReference type="EMBL" id="GEP84833.1"/>
    </source>
</evidence>
<dbReference type="Pfam" id="PF04203">
    <property type="entry name" value="Sortase"/>
    <property type="match status" value="1"/>
</dbReference>
<comment type="caution">
    <text evidence="5">The sequence shown here is derived from an EMBL/GenBank/DDBJ whole genome shotgun (WGS) entry which is preliminary data.</text>
</comment>
<accession>A0A239TMJ7</accession>
<name>A0A239TMJ7_9STAP</name>
<reference evidence="5 6" key="1">
    <citation type="submission" date="2019-07" db="EMBL/GenBank/DDBJ databases">
        <title>Whole genome shotgun sequence of Staphylococcus piscifermentans NBRC 109625.</title>
        <authorList>
            <person name="Hosoyama A."/>
            <person name="Uohara A."/>
            <person name="Ohji S."/>
            <person name="Ichikawa N."/>
        </authorList>
    </citation>
    <scope>NUCLEOTIDE SEQUENCE [LARGE SCALE GENOMIC DNA]</scope>
    <source>
        <strain evidence="5 6">NBRC 109625</strain>
    </source>
</reference>
<evidence type="ECO:0000256" key="1">
    <source>
        <dbReference type="ARBA" id="ARBA00022670"/>
    </source>
</evidence>
<dbReference type="NCBIfam" id="TIGR01076">
    <property type="entry name" value="sortase_fam"/>
    <property type="match status" value="1"/>
</dbReference>
<dbReference type="CDD" id="cd06165">
    <property type="entry name" value="Sortase_A"/>
    <property type="match status" value="1"/>
</dbReference>
<dbReference type="OrthoDB" id="2987398at2"/>
<organism evidence="5 6">
    <name type="scientific">Staphylococcus piscifermentans</name>
    <dbReference type="NCBI Taxonomy" id="70258"/>
    <lineage>
        <taxon>Bacteria</taxon>
        <taxon>Bacillati</taxon>
        <taxon>Bacillota</taxon>
        <taxon>Bacilli</taxon>
        <taxon>Bacillales</taxon>
        <taxon>Staphylococcaceae</taxon>
        <taxon>Staphylococcus</taxon>
    </lineage>
</organism>
<evidence type="ECO:0000256" key="2">
    <source>
        <dbReference type="ARBA" id="ARBA00022801"/>
    </source>
</evidence>
<evidence type="ECO:0000256" key="3">
    <source>
        <dbReference type="ARBA" id="ARBA00022807"/>
    </source>
</evidence>
<dbReference type="SUPFAM" id="SSF63817">
    <property type="entry name" value="Sortase"/>
    <property type="match status" value="1"/>
</dbReference>
<dbReference type="EMBL" id="BKAR01000015">
    <property type="protein sequence ID" value="GEP84833.1"/>
    <property type="molecule type" value="Genomic_DNA"/>
</dbReference>
<sequence length="202" mass="23014">MRKWRSRLFSIIGVLLILVGVFFLFKPQIDHFITGKQNDEKIEQYDKQQADHKDKHKAAPQVPKDKSQLVGYIDIPSVNIKEPVYPGAATPEQLNRGVSLAEDDETLDQQNISIAGHTNTSGDYQFTNLHKVKKGAKVTFKVGDETRKYKMTSIKDVSPDEVSVLDEHKGQKEQLTLITCDDYNPQTNEWEKRSIFVAKRVA</sequence>
<keyword evidence="1" id="KW-0645">Protease</keyword>
<dbReference type="Proteomes" id="UP000321736">
    <property type="component" value="Unassembled WGS sequence"/>
</dbReference>